<feature type="compositionally biased region" description="Acidic residues" evidence="1">
    <location>
        <begin position="111"/>
        <end position="130"/>
    </location>
</feature>
<keyword evidence="3" id="KW-1185">Reference proteome</keyword>
<accession>A0A9P9WES6</accession>
<name>A0A9P9WES6_9PEZI</name>
<organism evidence="2 3">
    <name type="scientific">Neoarthrinium moseri</name>
    <dbReference type="NCBI Taxonomy" id="1658444"/>
    <lineage>
        <taxon>Eukaryota</taxon>
        <taxon>Fungi</taxon>
        <taxon>Dikarya</taxon>
        <taxon>Ascomycota</taxon>
        <taxon>Pezizomycotina</taxon>
        <taxon>Sordariomycetes</taxon>
        <taxon>Xylariomycetidae</taxon>
        <taxon>Amphisphaeriales</taxon>
        <taxon>Apiosporaceae</taxon>
        <taxon>Neoarthrinium</taxon>
    </lineage>
</organism>
<dbReference type="PANTHER" id="PTHR42085">
    <property type="entry name" value="F-BOX DOMAIN-CONTAINING PROTEIN"/>
    <property type="match status" value="1"/>
</dbReference>
<dbReference type="InterPro" id="IPR038883">
    <property type="entry name" value="AN11006-like"/>
</dbReference>
<protein>
    <submittedName>
        <fullName evidence="2">Uncharacterized protein</fullName>
    </submittedName>
</protein>
<dbReference type="PANTHER" id="PTHR42085:SF1">
    <property type="entry name" value="F-BOX DOMAIN-CONTAINING PROTEIN"/>
    <property type="match status" value="1"/>
</dbReference>
<comment type="caution">
    <text evidence="2">The sequence shown here is derived from an EMBL/GenBank/DDBJ whole genome shotgun (WGS) entry which is preliminary data.</text>
</comment>
<sequence length="342" mass="39142">MASQDPDTKETTRSGQLISFQPANFATQPSFPFFTLPTEIRILIYQELLLSPRPIHSNTNGSTSSSAFHVAILRTCRQVYTEARPVLYHQNTVHIEVFGTGHRRPQPLDNSSDDNPSDDIASEDYTSDGLSEDSEMCHLVVCGSGLFGDRYSSQWLDLNNQRPIRLDLERFRKFRIDVQMKRSYEAKYTRSSIVKILNMLRHVPEMDQLHVSLDDSGRQLEHTLKNLGLLRGVRQVTCEGVPPEYVAYLTRKMTSSAPVIDLPLMYEALEMYTEYYPYNDGISDILHEAKYAMETGDTEGFIYGREKLVETMELSHAHWKSMVYANDLDEWPEVGSDDPRTP</sequence>
<feature type="region of interest" description="Disordered" evidence="1">
    <location>
        <begin position="100"/>
        <end position="130"/>
    </location>
</feature>
<dbReference type="Proteomes" id="UP000829685">
    <property type="component" value="Unassembled WGS sequence"/>
</dbReference>
<evidence type="ECO:0000313" key="2">
    <source>
        <dbReference type="EMBL" id="KAI1859807.1"/>
    </source>
</evidence>
<dbReference type="EMBL" id="JAFIMR010000033">
    <property type="protein sequence ID" value="KAI1859807.1"/>
    <property type="molecule type" value="Genomic_DNA"/>
</dbReference>
<gene>
    <name evidence="2" type="ORF">JX265_010256</name>
</gene>
<proteinExistence type="predicted"/>
<reference evidence="2" key="1">
    <citation type="submission" date="2021-03" db="EMBL/GenBank/DDBJ databases">
        <title>Revisited historic fungal species revealed as producer of novel bioactive compounds through whole genome sequencing and comparative genomics.</title>
        <authorList>
            <person name="Vignolle G.A."/>
            <person name="Hochenegger N."/>
            <person name="Mach R.L."/>
            <person name="Mach-Aigner A.R."/>
            <person name="Javad Rahimi M."/>
            <person name="Salim K.A."/>
            <person name="Chan C.M."/>
            <person name="Lim L.B.L."/>
            <person name="Cai F."/>
            <person name="Druzhinina I.S."/>
            <person name="U'Ren J.M."/>
            <person name="Derntl C."/>
        </authorList>
    </citation>
    <scope>NUCLEOTIDE SEQUENCE</scope>
    <source>
        <strain evidence="2">TUCIM 5799</strain>
    </source>
</reference>
<evidence type="ECO:0000313" key="3">
    <source>
        <dbReference type="Proteomes" id="UP000829685"/>
    </source>
</evidence>
<evidence type="ECO:0000256" key="1">
    <source>
        <dbReference type="SAM" id="MobiDB-lite"/>
    </source>
</evidence>
<dbReference type="AlphaFoldDB" id="A0A9P9WES6"/>